<gene>
    <name evidence="3" type="ORF">BDD14_0385</name>
</gene>
<evidence type="ECO:0000313" key="3">
    <source>
        <dbReference type="EMBL" id="RZU39059.1"/>
    </source>
</evidence>
<comment type="caution">
    <text evidence="3">The sequence shown here is derived from an EMBL/GenBank/DDBJ whole genome shotgun (WGS) entry which is preliminary data.</text>
</comment>
<evidence type="ECO:0000256" key="2">
    <source>
        <dbReference type="SAM" id="SignalP"/>
    </source>
</evidence>
<organism evidence="3 4">
    <name type="scientific">Edaphobacter modestus</name>
    <dbReference type="NCBI Taxonomy" id="388466"/>
    <lineage>
        <taxon>Bacteria</taxon>
        <taxon>Pseudomonadati</taxon>
        <taxon>Acidobacteriota</taxon>
        <taxon>Terriglobia</taxon>
        <taxon>Terriglobales</taxon>
        <taxon>Acidobacteriaceae</taxon>
        <taxon>Edaphobacter</taxon>
    </lineage>
</organism>
<feature type="signal peptide" evidence="2">
    <location>
        <begin position="1"/>
        <end position="27"/>
    </location>
</feature>
<evidence type="ECO:0000256" key="1">
    <source>
        <dbReference type="SAM" id="MobiDB-lite"/>
    </source>
</evidence>
<feature type="region of interest" description="Disordered" evidence="1">
    <location>
        <begin position="391"/>
        <end position="432"/>
    </location>
</feature>
<name>A0A4Q7YQJ6_9BACT</name>
<feature type="chain" id="PRO_5020701076" evidence="2">
    <location>
        <begin position="28"/>
        <end position="889"/>
    </location>
</feature>
<dbReference type="AlphaFoldDB" id="A0A4Q7YQJ6"/>
<reference evidence="3 4" key="1">
    <citation type="submission" date="2019-02" db="EMBL/GenBank/DDBJ databases">
        <title>Genomic Encyclopedia of Archaeal and Bacterial Type Strains, Phase II (KMG-II): from individual species to whole genera.</title>
        <authorList>
            <person name="Goeker M."/>
        </authorList>
    </citation>
    <scope>NUCLEOTIDE SEQUENCE [LARGE SCALE GENOMIC DNA]</scope>
    <source>
        <strain evidence="3 4">DSM 18101</strain>
    </source>
</reference>
<keyword evidence="4" id="KW-1185">Reference proteome</keyword>
<dbReference type="EMBL" id="SHKW01000001">
    <property type="protein sequence ID" value="RZU39059.1"/>
    <property type="molecule type" value="Genomic_DNA"/>
</dbReference>
<protein>
    <submittedName>
        <fullName evidence="3">Uncharacterized protein</fullName>
    </submittedName>
</protein>
<sequence>MLSGGLRAAAIGLLSVLLCCQLSYAQAAARFDLAGPRVDVRVTRGDKTLPIAAVPNLKPGDKLWLFADLPRTQSAHYLLVAAFLRGTTNPPPDKWFFKFETWNKKVREEGVTITVPDDAQQALLFLAPETGGDFATLRSAVQGRPGIFVRASQDLSEAGFEEARIEKYLDSIKQVPPGDPKALQEHSTLLARTLNLKPNQDCFSRPADQQYNCLTQTGTQTLLDDGHGQTVASLLTNGSASDFINAASYTTMAGGGIYSAYVGAVVDLVRLTSNLHTAQYQYIPAIAFPQAEQMNLRLNTPPSFHNPKSVIVIGLPSIQNAVPPPLRASNAKHVTCLLQPAVTLPVEGAPLVFSTGFAHDLVLHVNGGAPRPDIPLTADPFKGGLVVNLQPERKPLPMPSGDDGNSKKQADTTSSGPKQPTDPGAPKTPVTGTITGFWGFDPFTGPTLPLQDIPGANWKLATDSVLIAGRDNPLTLTSTGTACIDSITFERGTGREAEAQWKHSDKPNVVDVTLSLKSVDPGNIHLDVHQYGGTQTAAVTAQTYSEPARLDALTFHAGDTAATLTGTNLDQVRKLTLNNLVFTPIGDPALVPAQVGATQHGQRLTLSLPESTQTPDVHSGDHLTAHVSLRDGRTLSLPITVDAPRPSVTLLNRSISQPSSSPIHLANPEDLPVTQKLTFSLHSSSPFPRDGKIEIANADESLNANLTVSSGLVLQNSHTLLGTFDPLKTFGTSAFGPVRLRAVAPDGTAGDWISLATLVRLPTLQDIHCPSDPAAACTLNGSDLYLVDSVAPDSGFTNPVAVPEGFVGGSLSVPRPPKSGFYLKLRDEPEAANMVTMPIQIQRVPPPPAAVAPPPTPAPAVADPPPASTSPTPAPATPSPAPPPDHQAP</sequence>
<evidence type="ECO:0000313" key="4">
    <source>
        <dbReference type="Proteomes" id="UP000292958"/>
    </source>
</evidence>
<dbReference type="Proteomes" id="UP000292958">
    <property type="component" value="Unassembled WGS sequence"/>
</dbReference>
<accession>A0A4Q7YQJ6</accession>
<proteinExistence type="predicted"/>
<keyword evidence="2" id="KW-0732">Signal</keyword>
<feature type="region of interest" description="Disordered" evidence="1">
    <location>
        <begin position="844"/>
        <end position="889"/>
    </location>
</feature>